<dbReference type="Gene3D" id="3.30.930.10">
    <property type="entry name" value="Bira Bifunctional Protein, Domain 2"/>
    <property type="match status" value="1"/>
</dbReference>
<evidence type="ECO:0000256" key="8">
    <source>
        <dbReference type="ARBA" id="ARBA00023146"/>
    </source>
</evidence>
<dbReference type="EC" id="6.1.1.21" evidence="10"/>
<dbReference type="Gene3D" id="3.40.50.800">
    <property type="entry name" value="Anticodon-binding domain"/>
    <property type="match status" value="1"/>
</dbReference>
<comment type="caution">
    <text evidence="13">The sequence shown here is derived from an EMBL/GenBank/DDBJ whole genome shotgun (WGS) entry which is preliminary data.</text>
</comment>
<feature type="binding site" evidence="11">
    <location>
        <position position="115"/>
    </location>
    <ligand>
        <name>L-histidine</name>
        <dbReference type="ChEBI" id="CHEBI:57595"/>
    </ligand>
</feature>
<evidence type="ECO:0000256" key="7">
    <source>
        <dbReference type="ARBA" id="ARBA00022917"/>
    </source>
</evidence>
<keyword evidence="14" id="KW-1185">Reference proteome</keyword>
<dbReference type="Proteomes" id="UP000597507">
    <property type="component" value="Unassembled WGS sequence"/>
</dbReference>
<dbReference type="InterPro" id="IPR004154">
    <property type="entry name" value="Anticodon-bd"/>
</dbReference>
<dbReference type="InterPro" id="IPR004516">
    <property type="entry name" value="HisRS/HisZ"/>
</dbReference>
<comment type="subcellular location">
    <subcellularLocation>
        <location evidence="10">Cytoplasm</location>
    </subcellularLocation>
</comment>
<dbReference type="SUPFAM" id="SSF55681">
    <property type="entry name" value="Class II aaRS and biotin synthetases"/>
    <property type="match status" value="1"/>
</dbReference>
<keyword evidence="3 10" id="KW-0963">Cytoplasm</keyword>
<dbReference type="EMBL" id="BMKS01000010">
    <property type="protein sequence ID" value="GGG42196.1"/>
    <property type="molecule type" value="Genomic_DNA"/>
</dbReference>
<evidence type="ECO:0000313" key="14">
    <source>
        <dbReference type="Proteomes" id="UP000597507"/>
    </source>
</evidence>
<keyword evidence="6 10" id="KW-0067">ATP-binding</keyword>
<evidence type="ECO:0000256" key="4">
    <source>
        <dbReference type="ARBA" id="ARBA00022598"/>
    </source>
</evidence>
<dbReference type="GO" id="GO:0004821">
    <property type="term" value="F:histidine-tRNA ligase activity"/>
    <property type="evidence" value="ECO:0007669"/>
    <property type="project" value="UniProtKB-UniRule"/>
</dbReference>
<dbReference type="GO" id="GO:0005737">
    <property type="term" value="C:cytoplasm"/>
    <property type="evidence" value="ECO:0007669"/>
    <property type="project" value="UniProtKB-SubCell"/>
</dbReference>
<keyword evidence="7 10" id="KW-0648">Protein biosynthesis</keyword>
<dbReference type="Pfam" id="PF03129">
    <property type="entry name" value="HGTP_anticodon"/>
    <property type="match status" value="1"/>
</dbReference>
<protein>
    <recommendedName>
        <fullName evidence="10">Histidine--tRNA ligase</fullName>
        <ecNumber evidence="10">6.1.1.21</ecNumber>
    </recommendedName>
    <alternativeName>
        <fullName evidence="10">Histidyl-tRNA synthetase</fullName>
        <shortName evidence="10">HisRS</shortName>
    </alternativeName>
</protein>
<evidence type="ECO:0000256" key="3">
    <source>
        <dbReference type="ARBA" id="ARBA00022490"/>
    </source>
</evidence>
<proteinExistence type="inferred from homology"/>
<feature type="domain" description="Aminoacyl-transfer RNA synthetases class-II family profile" evidence="12">
    <location>
        <begin position="10"/>
        <end position="332"/>
    </location>
</feature>
<dbReference type="PROSITE" id="PS50862">
    <property type="entry name" value="AA_TRNA_LIGASE_II"/>
    <property type="match status" value="1"/>
</dbReference>
<dbReference type="SUPFAM" id="SSF52954">
    <property type="entry name" value="Class II aaRS ABD-related"/>
    <property type="match status" value="1"/>
</dbReference>
<feature type="binding site" evidence="11">
    <location>
        <position position="133"/>
    </location>
    <ligand>
        <name>L-histidine</name>
        <dbReference type="ChEBI" id="CHEBI:57595"/>
    </ligand>
</feature>
<dbReference type="AlphaFoldDB" id="A0A8J2ZDB9"/>
<keyword evidence="5 10" id="KW-0547">Nucleotide-binding</keyword>
<dbReference type="NCBIfam" id="TIGR00442">
    <property type="entry name" value="hisS"/>
    <property type="match status" value="1"/>
</dbReference>
<feature type="binding site" evidence="11">
    <location>
        <position position="261"/>
    </location>
    <ligand>
        <name>L-histidine</name>
        <dbReference type="ChEBI" id="CHEBI:57595"/>
    </ligand>
</feature>
<dbReference type="Pfam" id="PF13393">
    <property type="entry name" value="tRNA-synt_His"/>
    <property type="match status" value="1"/>
</dbReference>
<feature type="binding site" evidence="11">
    <location>
        <begin position="84"/>
        <end position="86"/>
    </location>
    <ligand>
        <name>L-histidine</name>
        <dbReference type="ChEBI" id="CHEBI:57595"/>
    </ligand>
</feature>
<evidence type="ECO:0000256" key="1">
    <source>
        <dbReference type="ARBA" id="ARBA00008226"/>
    </source>
</evidence>
<feature type="binding site" evidence="11">
    <location>
        <position position="129"/>
    </location>
    <ligand>
        <name>L-histidine</name>
        <dbReference type="ChEBI" id="CHEBI:57595"/>
    </ligand>
</feature>
<evidence type="ECO:0000256" key="9">
    <source>
        <dbReference type="ARBA" id="ARBA00047639"/>
    </source>
</evidence>
<dbReference type="InterPro" id="IPR041715">
    <property type="entry name" value="HisRS-like_core"/>
</dbReference>
<evidence type="ECO:0000256" key="5">
    <source>
        <dbReference type="ARBA" id="ARBA00022741"/>
    </source>
</evidence>
<dbReference type="InterPro" id="IPR036621">
    <property type="entry name" value="Anticodon-bd_dom_sf"/>
</dbReference>
<sequence>MAQPPLQPVRGTRDLIGEEFRRHRAVIETARRISALYGFEEWATPIFEDTRVFARGLGDTSDVVMKEMYTFTDRGGDSITLRPEMTASVCRALVSNSLVQSGLPRKVFYAGPMFRYERPQKGRYRQFHQIGVEVLGAAEPLADAEVIACGWHILQALGVAAGTVLELNTLGDAPSRAAYRAALVAYFSAHRDRLSADSRARLERNPLRILDSKDEGDRRLIADAPTIHDYLTPEAAAFYAAVKRHLDRFGVPYRDNPRIVRGLDYYNHTAFEFVTDRLGAQGTVMAGGRYDGLVEEMGGPPTPAVGWAAGVERLALLLPQAPEAPRPVAVVPVGEAQEGPALDLVQSLRRAGIAAEIAYRGNLRRRMERANRIRARVALILGEEEIAQGVVQLRDLDAGTQERVPLGEVIGRLA</sequence>
<dbReference type="InterPro" id="IPR033656">
    <property type="entry name" value="HisRS_anticodon"/>
</dbReference>
<comment type="similarity">
    <text evidence="1 10">Belongs to the class-II aminoacyl-tRNA synthetase family.</text>
</comment>
<accession>A0A8J2ZDB9</accession>
<gene>
    <name evidence="10 13" type="primary">hisS</name>
    <name evidence="13" type="ORF">GCM10010964_32100</name>
</gene>
<evidence type="ECO:0000256" key="11">
    <source>
        <dbReference type="PIRSR" id="PIRSR001549-1"/>
    </source>
</evidence>
<dbReference type="GO" id="GO:0005524">
    <property type="term" value="F:ATP binding"/>
    <property type="evidence" value="ECO:0007669"/>
    <property type="project" value="UniProtKB-UniRule"/>
</dbReference>
<name>A0A8J2ZDB9_9PROT</name>
<dbReference type="InterPro" id="IPR045864">
    <property type="entry name" value="aa-tRNA-synth_II/BPL/LPL"/>
</dbReference>
<reference evidence="13 14" key="1">
    <citation type="journal article" date="2014" name="Int. J. Syst. Evol. Microbiol.">
        <title>Complete genome sequence of Corynebacterium casei LMG S-19264T (=DSM 44701T), isolated from a smear-ripened cheese.</title>
        <authorList>
            <consortium name="US DOE Joint Genome Institute (JGI-PGF)"/>
            <person name="Walter F."/>
            <person name="Albersmeier A."/>
            <person name="Kalinowski J."/>
            <person name="Ruckert C."/>
        </authorList>
    </citation>
    <scope>NUCLEOTIDE SEQUENCE [LARGE SCALE GENOMIC DNA]</scope>
    <source>
        <strain evidence="13 14">CGMCC 1.16330</strain>
    </source>
</reference>
<dbReference type="InterPro" id="IPR006195">
    <property type="entry name" value="aa-tRNA-synth_II"/>
</dbReference>
<evidence type="ECO:0000259" key="12">
    <source>
        <dbReference type="PROSITE" id="PS50862"/>
    </source>
</evidence>
<dbReference type="RefSeq" id="WP_188902028.1">
    <property type="nucleotide sequence ID" value="NZ_BMKS01000010.1"/>
</dbReference>
<comment type="catalytic activity">
    <reaction evidence="9 10">
        <text>tRNA(His) + L-histidine + ATP = L-histidyl-tRNA(His) + AMP + diphosphate + H(+)</text>
        <dbReference type="Rhea" id="RHEA:17313"/>
        <dbReference type="Rhea" id="RHEA-COMP:9665"/>
        <dbReference type="Rhea" id="RHEA-COMP:9689"/>
        <dbReference type="ChEBI" id="CHEBI:15378"/>
        <dbReference type="ChEBI" id="CHEBI:30616"/>
        <dbReference type="ChEBI" id="CHEBI:33019"/>
        <dbReference type="ChEBI" id="CHEBI:57595"/>
        <dbReference type="ChEBI" id="CHEBI:78442"/>
        <dbReference type="ChEBI" id="CHEBI:78527"/>
        <dbReference type="ChEBI" id="CHEBI:456215"/>
        <dbReference type="EC" id="6.1.1.21"/>
    </reaction>
</comment>
<dbReference type="HAMAP" id="MF_00127">
    <property type="entry name" value="His_tRNA_synth"/>
    <property type="match status" value="1"/>
</dbReference>
<evidence type="ECO:0000256" key="6">
    <source>
        <dbReference type="ARBA" id="ARBA00022840"/>
    </source>
</evidence>
<dbReference type="CDD" id="cd00859">
    <property type="entry name" value="HisRS_anticodon"/>
    <property type="match status" value="1"/>
</dbReference>
<evidence type="ECO:0000313" key="13">
    <source>
        <dbReference type="EMBL" id="GGG42196.1"/>
    </source>
</evidence>
<keyword evidence="4 10" id="KW-0436">Ligase</keyword>
<evidence type="ECO:0000256" key="10">
    <source>
        <dbReference type="HAMAP-Rule" id="MF_00127"/>
    </source>
</evidence>
<dbReference type="PANTHER" id="PTHR43707">
    <property type="entry name" value="HISTIDYL-TRNA SYNTHETASE"/>
    <property type="match status" value="1"/>
</dbReference>
<dbReference type="InterPro" id="IPR015807">
    <property type="entry name" value="His-tRNA-ligase"/>
</dbReference>
<comment type="subunit">
    <text evidence="2 10">Homodimer.</text>
</comment>
<dbReference type="GO" id="GO:0006427">
    <property type="term" value="P:histidyl-tRNA aminoacylation"/>
    <property type="evidence" value="ECO:0007669"/>
    <property type="project" value="UniProtKB-UniRule"/>
</dbReference>
<evidence type="ECO:0000256" key="2">
    <source>
        <dbReference type="ARBA" id="ARBA00011738"/>
    </source>
</evidence>
<dbReference type="PIRSF" id="PIRSF001549">
    <property type="entry name" value="His-tRNA_synth"/>
    <property type="match status" value="1"/>
</dbReference>
<dbReference type="PANTHER" id="PTHR43707:SF1">
    <property type="entry name" value="HISTIDINE--TRNA LIGASE, MITOCHONDRIAL-RELATED"/>
    <property type="match status" value="1"/>
</dbReference>
<keyword evidence="8 10" id="KW-0030">Aminoacyl-tRNA synthetase</keyword>
<organism evidence="13 14">
    <name type="scientific">Caldovatus sediminis</name>
    <dbReference type="NCBI Taxonomy" id="2041189"/>
    <lineage>
        <taxon>Bacteria</taxon>
        <taxon>Pseudomonadati</taxon>
        <taxon>Pseudomonadota</taxon>
        <taxon>Alphaproteobacteria</taxon>
        <taxon>Acetobacterales</taxon>
        <taxon>Roseomonadaceae</taxon>
        <taxon>Caldovatus</taxon>
    </lineage>
</organism>
<dbReference type="CDD" id="cd00773">
    <property type="entry name" value="HisRS-like_core"/>
    <property type="match status" value="1"/>
</dbReference>
<feature type="binding site" evidence="11">
    <location>
        <begin position="265"/>
        <end position="266"/>
    </location>
    <ligand>
        <name>L-histidine</name>
        <dbReference type="ChEBI" id="CHEBI:57595"/>
    </ligand>
</feature>